<gene>
    <name evidence="2" type="ORF">F5Z01DRAFT_678115</name>
</gene>
<protein>
    <submittedName>
        <fullName evidence="2">Uncharacterized protein</fullName>
    </submittedName>
</protein>
<sequence length="148" mass="16052">MPNLLTWVQRDLFPALLENASAATIVAVVAQALGACLLCCVVGAIAVVVLAILAALTVNCCCCCFTPDGAERVTESKWPRFFRKRRVLTAEEHQAALEENDWEIAFVPPLPPYRAFPVIYAPADAPVMKDDEQVVEMLAYPVPAHGGV</sequence>
<name>A0A9P8CLX5_9HYPO</name>
<keyword evidence="1" id="KW-0812">Transmembrane</keyword>
<dbReference type="Proteomes" id="UP000887229">
    <property type="component" value="Unassembled WGS sequence"/>
</dbReference>
<keyword evidence="3" id="KW-1185">Reference proteome</keyword>
<evidence type="ECO:0000313" key="2">
    <source>
        <dbReference type="EMBL" id="KAG9250081.1"/>
    </source>
</evidence>
<comment type="caution">
    <text evidence="2">The sequence shown here is derived from an EMBL/GenBank/DDBJ whole genome shotgun (WGS) entry which is preliminary data.</text>
</comment>
<dbReference type="EMBL" id="MU251283">
    <property type="protein sequence ID" value="KAG9250081.1"/>
    <property type="molecule type" value="Genomic_DNA"/>
</dbReference>
<dbReference type="AlphaFoldDB" id="A0A9P8CLX5"/>
<proteinExistence type="predicted"/>
<dbReference type="RefSeq" id="XP_046114005.1">
    <property type="nucleotide sequence ID" value="XM_046265422.1"/>
</dbReference>
<accession>A0A9P8CLX5</accession>
<dbReference type="GeneID" id="70296325"/>
<evidence type="ECO:0000256" key="1">
    <source>
        <dbReference type="SAM" id="Phobius"/>
    </source>
</evidence>
<reference evidence="2" key="1">
    <citation type="journal article" date="2021" name="IMA Fungus">
        <title>Genomic characterization of three marine fungi, including Emericellopsis atlantica sp. nov. with signatures of a generalist lifestyle and marine biomass degradation.</title>
        <authorList>
            <person name="Hagestad O.C."/>
            <person name="Hou L."/>
            <person name="Andersen J.H."/>
            <person name="Hansen E.H."/>
            <person name="Altermark B."/>
            <person name="Li C."/>
            <person name="Kuhnert E."/>
            <person name="Cox R.J."/>
            <person name="Crous P.W."/>
            <person name="Spatafora J.W."/>
            <person name="Lail K."/>
            <person name="Amirebrahimi M."/>
            <person name="Lipzen A."/>
            <person name="Pangilinan J."/>
            <person name="Andreopoulos W."/>
            <person name="Hayes R.D."/>
            <person name="Ng V."/>
            <person name="Grigoriev I.V."/>
            <person name="Jackson S.A."/>
            <person name="Sutton T.D.S."/>
            <person name="Dobson A.D.W."/>
            <person name="Rama T."/>
        </authorList>
    </citation>
    <scope>NUCLEOTIDE SEQUENCE</scope>
    <source>
        <strain evidence="2">TS7</strain>
    </source>
</reference>
<evidence type="ECO:0000313" key="3">
    <source>
        <dbReference type="Proteomes" id="UP000887229"/>
    </source>
</evidence>
<keyword evidence="1" id="KW-1133">Transmembrane helix</keyword>
<keyword evidence="1" id="KW-0472">Membrane</keyword>
<feature type="transmembrane region" description="Helical" evidence="1">
    <location>
        <begin position="37"/>
        <end position="58"/>
    </location>
</feature>
<organism evidence="2 3">
    <name type="scientific">Emericellopsis atlantica</name>
    <dbReference type="NCBI Taxonomy" id="2614577"/>
    <lineage>
        <taxon>Eukaryota</taxon>
        <taxon>Fungi</taxon>
        <taxon>Dikarya</taxon>
        <taxon>Ascomycota</taxon>
        <taxon>Pezizomycotina</taxon>
        <taxon>Sordariomycetes</taxon>
        <taxon>Hypocreomycetidae</taxon>
        <taxon>Hypocreales</taxon>
        <taxon>Bionectriaceae</taxon>
        <taxon>Emericellopsis</taxon>
    </lineage>
</organism>